<feature type="non-terminal residue" evidence="1">
    <location>
        <position position="1"/>
    </location>
</feature>
<accession>A0A2S4PS98</accession>
<keyword evidence="2" id="KW-1185">Reference proteome</keyword>
<name>A0A2S4PS98_9PEZI</name>
<comment type="caution">
    <text evidence="1">The sequence shown here is derived from an EMBL/GenBank/DDBJ whole genome shotgun (WGS) entry which is preliminary data.</text>
</comment>
<reference evidence="1 2" key="1">
    <citation type="submission" date="2017-10" db="EMBL/GenBank/DDBJ databases">
        <title>Development of genomic resources for the powdery mildew, Erysiphe pulchra.</title>
        <authorList>
            <person name="Wadl P.A."/>
            <person name="Mack B.M."/>
            <person name="Moore G."/>
            <person name="Beltz S.B."/>
        </authorList>
    </citation>
    <scope>NUCLEOTIDE SEQUENCE [LARGE SCALE GENOMIC DNA]</scope>
    <source>
        <strain evidence="1">Cflorida</strain>
    </source>
</reference>
<dbReference type="Proteomes" id="UP000237438">
    <property type="component" value="Unassembled WGS sequence"/>
</dbReference>
<dbReference type="AlphaFoldDB" id="A0A2S4PS98"/>
<gene>
    <name evidence="1" type="ORF">EPUL_002833</name>
</gene>
<evidence type="ECO:0000313" key="2">
    <source>
        <dbReference type="Proteomes" id="UP000237438"/>
    </source>
</evidence>
<dbReference type="EMBL" id="PEDP01000806">
    <property type="protein sequence ID" value="POS84907.1"/>
    <property type="molecule type" value="Genomic_DNA"/>
</dbReference>
<evidence type="ECO:0000313" key="1">
    <source>
        <dbReference type="EMBL" id="POS84907.1"/>
    </source>
</evidence>
<proteinExistence type="predicted"/>
<organism evidence="1 2">
    <name type="scientific">Erysiphe pulchra</name>
    <dbReference type="NCBI Taxonomy" id="225359"/>
    <lineage>
        <taxon>Eukaryota</taxon>
        <taxon>Fungi</taxon>
        <taxon>Dikarya</taxon>
        <taxon>Ascomycota</taxon>
        <taxon>Pezizomycotina</taxon>
        <taxon>Leotiomycetes</taxon>
        <taxon>Erysiphales</taxon>
        <taxon>Erysiphaceae</taxon>
        <taxon>Erysiphe</taxon>
    </lineage>
</organism>
<protein>
    <submittedName>
        <fullName evidence="1">Uncharacterized protein</fullName>
    </submittedName>
</protein>
<sequence>KPTKTLDSRKILKPVAYPKRTILERHSQSSDENCDIANAFLPQELAEIITTRQRRERTWHACILICTLMISSTDRTLANFTEELEIEEVVAFKAYLRQAVANFAAAESSPSQPHIPSHTHPNNCNGILSSKNKNIKNTKKVVVAAPAPNRKKYQEVILPKIPQSSEKTWATVTLNGQKKARVVISNKTQAASMAKVSQRQSAKDKPATSGSDKRLFIRLSEDYEWRKLSPAGIREVVVRKLLISPSPIGRIKPVACVYSGFVLSPSSAEACEAIPNAGNRLFLSAAKLESATNWVPVIIPIPPSSIRK</sequence>